<name>A0A177WC67_BATDL</name>
<sequence>MTIGNIRGHLASISNHHIKHISKIDCWTTQLGARVRITVPESCSAHTIHQLCHQSSIQQLTHTQKLSTQASNDILTPNRLCGLSETCIATDSFKHTVCGFNVLQHSATVPEHRDTIRY</sequence>
<reference evidence="1 2" key="1">
    <citation type="submission" date="2006-10" db="EMBL/GenBank/DDBJ databases">
        <title>The Genome Sequence of Batrachochytrium dendrobatidis JEL423.</title>
        <authorList>
            <consortium name="The Broad Institute Genome Sequencing Platform"/>
            <person name="Birren B."/>
            <person name="Lander E."/>
            <person name="Galagan J."/>
            <person name="Cuomo C."/>
            <person name="Devon K."/>
            <person name="Jaffe D."/>
            <person name="Butler J."/>
            <person name="Alvarez P."/>
            <person name="Gnerre S."/>
            <person name="Grabherr M."/>
            <person name="Kleber M."/>
            <person name="Mauceli E."/>
            <person name="Brockman W."/>
            <person name="Young S."/>
            <person name="LaButti K."/>
            <person name="Sykes S."/>
            <person name="DeCaprio D."/>
            <person name="Crawford M."/>
            <person name="Koehrsen M."/>
            <person name="Engels R."/>
            <person name="Montgomery P."/>
            <person name="Pearson M."/>
            <person name="Howarth C."/>
            <person name="Larson L."/>
            <person name="White J."/>
            <person name="O'Leary S."/>
            <person name="Kodira C."/>
            <person name="Zeng Q."/>
            <person name="Yandava C."/>
            <person name="Alvarado L."/>
            <person name="Longcore J."/>
            <person name="James T."/>
        </authorList>
    </citation>
    <scope>NUCLEOTIDE SEQUENCE [LARGE SCALE GENOMIC DNA]</scope>
    <source>
        <strain evidence="1 2">JEL423</strain>
    </source>
</reference>
<dbReference type="AlphaFoldDB" id="A0A177WC67"/>
<evidence type="ECO:0000313" key="2">
    <source>
        <dbReference type="Proteomes" id="UP000077115"/>
    </source>
</evidence>
<organism evidence="1 2">
    <name type="scientific">Batrachochytrium dendrobatidis (strain JEL423)</name>
    <dbReference type="NCBI Taxonomy" id="403673"/>
    <lineage>
        <taxon>Eukaryota</taxon>
        <taxon>Fungi</taxon>
        <taxon>Fungi incertae sedis</taxon>
        <taxon>Chytridiomycota</taxon>
        <taxon>Chytridiomycota incertae sedis</taxon>
        <taxon>Chytridiomycetes</taxon>
        <taxon>Rhizophydiales</taxon>
        <taxon>Rhizophydiales incertae sedis</taxon>
        <taxon>Batrachochytrium</taxon>
    </lineage>
</organism>
<evidence type="ECO:0000313" key="1">
    <source>
        <dbReference type="EMBL" id="OAJ37697.1"/>
    </source>
</evidence>
<dbReference type="EMBL" id="DS022301">
    <property type="protein sequence ID" value="OAJ37697.1"/>
    <property type="molecule type" value="Genomic_DNA"/>
</dbReference>
<accession>A0A177WC67</accession>
<proteinExistence type="predicted"/>
<dbReference type="Proteomes" id="UP000077115">
    <property type="component" value="Unassembled WGS sequence"/>
</dbReference>
<protein>
    <submittedName>
        <fullName evidence="1">Uncharacterized protein</fullName>
    </submittedName>
</protein>
<reference evidence="1 2" key="2">
    <citation type="submission" date="2016-05" db="EMBL/GenBank/DDBJ databases">
        <title>Lineage-specific infection strategies underlie the spectrum of fungal disease in amphibians.</title>
        <authorList>
            <person name="Cuomo C.A."/>
            <person name="Farrer R.A."/>
            <person name="James T."/>
            <person name="Longcore J."/>
            <person name="Birren B."/>
        </authorList>
    </citation>
    <scope>NUCLEOTIDE SEQUENCE [LARGE SCALE GENOMIC DNA]</scope>
    <source>
        <strain evidence="1 2">JEL423</strain>
    </source>
</reference>
<dbReference type="VEuPathDB" id="FungiDB:BDEG_21693"/>
<gene>
    <name evidence="1" type="ORF">BDEG_21693</name>
</gene>